<feature type="domain" description="YubB ferredoxin-like" evidence="1">
    <location>
        <begin position="65"/>
        <end position="113"/>
    </location>
</feature>
<proteinExistence type="predicted"/>
<gene>
    <name evidence="2" type="ORF">GAY12_18095</name>
</gene>
<dbReference type="Pfam" id="PF18406">
    <property type="entry name" value="DUF1281_C"/>
    <property type="match status" value="1"/>
</dbReference>
<comment type="caution">
    <text evidence="2">The sequence shown here is derived from an EMBL/GenBank/DDBJ whole genome shotgun (WGS) entry which is preliminary data.</text>
</comment>
<sequence>MPNWCSTAYVIEGNVKEVKSLYELMKGLQERKEPSVENGFGISWLGCLVDELGGDWNKTYCRGDWSNLEMNGDNLQFTTETAWSPCNEVFDLVCEKFPSLHYYYQAEEPGCVFYQTNDSEGTYFPDRYLVDLCTADDKYYFEYFQDTKTLFDWLGEIAGKPIQSMEDAETLGEEWEKENSDAYCYINEFTVVN</sequence>
<dbReference type="EMBL" id="WDAL01000042">
    <property type="protein sequence ID" value="KAB6631851.1"/>
    <property type="molecule type" value="Genomic_DNA"/>
</dbReference>
<evidence type="ECO:0000259" key="1">
    <source>
        <dbReference type="Pfam" id="PF18406"/>
    </source>
</evidence>
<dbReference type="Proteomes" id="UP000462015">
    <property type="component" value="Unassembled WGS sequence"/>
</dbReference>
<organism evidence="2 3">
    <name type="scientific">Phocaeicola vulgatus</name>
    <name type="common">Bacteroides vulgatus</name>
    <dbReference type="NCBI Taxonomy" id="821"/>
    <lineage>
        <taxon>Bacteria</taxon>
        <taxon>Pseudomonadati</taxon>
        <taxon>Bacteroidota</taxon>
        <taxon>Bacteroidia</taxon>
        <taxon>Bacteroidales</taxon>
        <taxon>Bacteroidaceae</taxon>
        <taxon>Phocaeicola</taxon>
    </lineage>
</organism>
<protein>
    <recommendedName>
        <fullName evidence="1">YubB ferredoxin-like domain-containing protein</fullName>
    </recommendedName>
</protein>
<accession>A0A6I1B764</accession>
<dbReference type="AlphaFoldDB" id="A0A6I1B764"/>
<name>A0A6I1B764_PHOVU</name>
<reference evidence="2 3" key="1">
    <citation type="journal article" date="2019" name="Nat. Med.">
        <title>A library of human gut bacterial isolates paired with longitudinal multiomics data enables mechanistic microbiome research.</title>
        <authorList>
            <person name="Poyet M."/>
            <person name="Groussin M."/>
            <person name="Gibbons S.M."/>
            <person name="Avila-Pacheco J."/>
            <person name="Jiang X."/>
            <person name="Kearney S.M."/>
            <person name="Perrotta A.R."/>
            <person name="Berdy B."/>
            <person name="Zhao S."/>
            <person name="Lieberman T.D."/>
            <person name="Swanson P.K."/>
            <person name="Smith M."/>
            <person name="Roesemann S."/>
            <person name="Alexander J.E."/>
            <person name="Rich S.A."/>
            <person name="Livny J."/>
            <person name="Vlamakis H."/>
            <person name="Clish C."/>
            <person name="Bullock K."/>
            <person name="Deik A."/>
            <person name="Scott J."/>
            <person name="Pierce K.A."/>
            <person name="Xavier R.J."/>
            <person name="Alm E.J."/>
        </authorList>
    </citation>
    <scope>NUCLEOTIDE SEQUENCE [LARGE SCALE GENOMIC DNA]</scope>
    <source>
        <strain evidence="2 3">BIOML-A98</strain>
    </source>
</reference>
<dbReference type="InterPro" id="IPR041329">
    <property type="entry name" value="YubB_C"/>
</dbReference>
<evidence type="ECO:0000313" key="3">
    <source>
        <dbReference type="Proteomes" id="UP000462015"/>
    </source>
</evidence>
<evidence type="ECO:0000313" key="2">
    <source>
        <dbReference type="EMBL" id="KAB6631851.1"/>
    </source>
</evidence>